<name>X0UP02_9ZZZZ</name>
<sequence length="43" mass="4793">MAEEWHRTVTGWGIAARYSGTVTSYCTLVQSVQYLKKEAGEAN</sequence>
<reference evidence="1" key="1">
    <citation type="journal article" date="2014" name="Front. Microbiol.">
        <title>High frequency of phylogenetically diverse reductive dehalogenase-homologous genes in deep subseafloor sedimentary metagenomes.</title>
        <authorList>
            <person name="Kawai M."/>
            <person name="Futagami T."/>
            <person name="Toyoda A."/>
            <person name="Takaki Y."/>
            <person name="Nishi S."/>
            <person name="Hori S."/>
            <person name="Arai W."/>
            <person name="Tsubouchi T."/>
            <person name="Morono Y."/>
            <person name="Uchiyama I."/>
            <person name="Ito T."/>
            <person name="Fujiyama A."/>
            <person name="Inagaki F."/>
            <person name="Takami H."/>
        </authorList>
    </citation>
    <scope>NUCLEOTIDE SEQUENCE</scope>
    <source>
        <strain evidence="1">Expedition CK06-06</strain>
    </source>
</reference>
<comment type="caution">
    <text evidence="1">The sequence shown here is derived from an EMBL/GenBank/DDBJ whole genome shotgun (WGS) entry which is preliminary data.</text>
</comment>
<dbReference type="EMBL" id="BARS01027772">
    <property type="protein sequence ID" value="GAG00982.1"/>
    <property type="molecule type" value="Genomic_DNA"/>
</dbReference>
<evidence type="ECO:0000313" key="1">
    <source>
        <dbReference type="EMBL" id="GAG00982.1"/>
    </source>
</evidence>
<accession>X0UP02</accession>
<dbReference type="AlphaFoldDB" id="X0UP02"/>
<organism evidence="1">
    <name type="scientific">marine sediment metagenome</name>
    <dbReference type="NCBI Taxonomy" id="412755"/>
    <lineage>
        <taxon>unclassified sequences</taxon>
        <taxon>metagenomes</taxon>
        <taxon>ecological metagenomes</taxon>
    </lineage>
</organism>
<protein>
    <submittedName>
        <fullName evidence="1">Uncharacterized protein</fullName>
    </submittedName>
</protein>
<gene>
    <name evidence="1" type="ORF">S01H1_43591</name>
</gene>
<proteinExistence type="predicted"/>